<proteinExistence type="predicted"/>
<sequence length="128" mass="14142">MAGPQVKCVVNTCTHWLKGDLCGAQNIDITHEEEGRMAQNVEHTQCKTFHQRRGLANTLGSLDNVNWGGVLANTFLPGTEPYPSVTCIVNSCQYWKEGNKCSAEKIDIVGMNADECQDTNCYTFKLKG</sequence>
<dbReference type="RefSeq" id="WP_084665483.1">
    <property type="nucleotide sequence ID" value="NZ_LT838272.1"/>
</dbReference>
<evidence type="ECO:0000313" key="2">
    <source>
        <dbReference type="EMBL" id="SMB97607.1"/>
    </source>
</evidence>
<dbReference type="Pfam" id="PF07561">
    <property type="entry name" value="DUF1540"/>
    <property type="match status" value="2"/>
</dbReference>
<reference evidence="2 3" key="1">
    <citation type="submission" date="2017-04" db="EMBL/GenBank/DDBJ databases">
        <authorList>
            <person name="Afonso C.L."/>
            <person name="Miller P.J."/>
            <person name="Scott M.A."/>
            <person name="Spackman E."/>
            <person name="Goraichik I."/>
            <person name="Dimitrov K.M."/>
            <person name="Suarez D.L."/>
            <person name="Swayne D.E."/>
        </authorList>
    </citation>
    <scope>NUCLEOTIDE SEQUENCE [LARGE SCALE GENOMIC DNA]</scope>
    <source>
        <strain evidence="2 3">ToBE</strain>
    </source>
</reference>
<dbReference type="Proteomes" id="UP000192569">
    <property type="component" value="Chromosome I"/>
</dbReference>
<name>A0A1W1VW57_9FIRM</name>
<keyword evidence="3" id="KW-1185">Reference proteome</keyword>
<accession>A0A1W1VW57</accession>
<protein>
    <recommendedName>
        <fullName evidence="1">DUF1540 domain-containing protein</fullName>
    </recommendedName>
</protein>
<feature type="domain" description="DUF1540" evidence="1">
    <location>
        <begin position="85"/>
        <end position="124"/>
    </location>
</feature>
<dbReference type="InterPro" id="IPR011437">
    <property type="entry name" value="DUF1540"/>
</dbReference>
<feature type="domain" description="DUF1540" evidence="1">
    <location>
        <begin position="6"/>
        <end position="49"/>
    </location>
</feature>
<dbReference type="OrthoDB" id="1681234at2"/>
<evidence type="ECO:0000313" key="3">
    <source>
        <dbReference type="Proteomes" id="UP000192569"/>
    </source>
</evidence>
<evidence type="ECO:0000259" key="1">
    <source>
        <dbReference type="Pfam" id="PF07561"/>
    </source>
</evidence>
<dbReference type="EMBL" id="LT838272">
    <property type="protein sequence ID" value="SMB97607.1"/>
    <property type="molecule type" value="Genomic_DNA"/>
</dbReference>
<gene>
    <name evidence="2" type="ORF">SAMN00808754_1893</name>
</gene>
<dbReference type="AlphaFoldDB" id="A0A1W1VW57"/>
<dbReference type="STRING" id="698762.SAMN00808754_1893"/>
<organism evidence="2 3">
    <name type="scientific">Thermanaeromonas toyohensis ToBE</name>
    <dbReference type="NCBI Taxonomy" id="698762"/>
    <lineage>
        <taxon>Bacteria</taxon>
        <taxon>Bacillati</taxon>
        <taxon>Bacillota</taxon>
        <taxon>Clostridia</taxon>
        <taxon>Neomoorellales</taxon>
        <taxon>Neomoorellaceae</taxon>
        <taxon>Thermanaeromonas</taxon>
    </lineage>
</organism>